<keyword evidence="4" id="KW-1185">Reference proteome</keyword>
<evidence type="ECO:0000313" key="4">
    <source>
        <dbReference type="Proteomes" id="UP000326570"/>
    </source>
</evidence>
<organism evidence="3 4">
    <name type="scientific">Adhaeribacter soli</name>
    <dbReference type="NCBI Taxonomy" id="2607655"/>
    <lineage>
        <taxon>Bacteria</taxon>
        <taxon>Pseudomonadati</taxon>
        <taxon>Bacteroidota</taxon>
        <taxon>Cytophagia</taxon>
        <taxon>Cytophagales</taxon>
        <taxon>Hymenobacteraceae</taxon>
        <taxon>Adhaeribacter</taxon>
    </lineage>
</organism>
<keyword evidence="2" id="KW-0472">Membrane</keyword>
<proteinExistence type="predicted"/>
<evidence type="ECO:0000256" key="1">
    <source>
        <dbReference type="SAM" id="Coils"/>
    </source>
</evidence>
<comment type="caution">
    <text evidence="3">The sequence shown here is derived from an EMBL/GenBank/DDBJ whole genome shotgun (WGS) entry which is preliminary data.</text>
</comment>
<gene>
    <name evidence="3" type="ORF">F0P94_09400</name>
</gene>
<keyword evidence="2" id="KW-0812">Transmembrane</keyword>
<feature type="coiled-coil region" evidence="1">
    <location>
        <begin position="473"/>
        <end position="504"/>
    </location>
</feature>
<feature type="transmembrane region" description="Helical" evidence="2">
    <location>
        <begin position="218"/>
        <end position="238"/>
    </location>
</feature>
<dbReference type="Proteomes" id="UP000326570">
    <property type="component" value="Unassembled WGS sequence"/>
</dbReference>
<accession>A0A5N1IZV8</accession>
<reference evidence="3 4" key="1">
    <citation type="submission" date="2019-09" db="EMBL/GenBank/DDBJ databases">
        <title>Genome sequence of Adhaeribacter sp. M2.</title>
        <authorList>
            <person name="Srinivasan S."/>
        </authorList>
    </citation>
    <scope>NUCLEOTIDE SEQUENCE [LARGE SCALE GENOMIC DNA]</scope>
    <source>
        <strain evidence="3 4">M2</strain>
    </source>
</reference>
<dbReference type="RefSeq" id="WP_150903630.1">
    <property type="nucleotide sequence ID" value="NZ_VTWT01000004.1"/>
</dbReference>
<keyword evidence="2" id="KW-1133">Transmembrane helix</keyword>
<evidence type="ECO:0000313" key="3">
    <source>
        <dbReference type="EMBL" id="KAA9338996.1"/>
    </source>
</evidence>
<evidence type="ECO:0008006" key="5">
    <source>
        <dbReference type="Google" id="ProtNLM"/>
    </source>
</evidence>
<sequence length="598" mass="68075">MGIISIIELLIIAGIVALQFVVFGKSRTRISRLAGLFPSPENLSIVQVDVNKRGQVEPEKKHLVSSYRNAYDAMVAGEVFTNSAMPGTTHKVVEDNGSYLLVEVRETDPEKPKKEYHVSAQNLQKKLDAGEVKLVNELVFNTEEQHFQHTINQINAVVVDLVEARNASPEFGEIVSDTNEYLENNKGAAADFNILKDISERYSETLDNEVQAGIATPLYIGLLGTFFGVSIGLFSLLLHDAPDTPDTGTSSFITDEGIRNFLTGVVIAMVGSFCGLLLTLRGNALLKDARSRRDKLKNSYYTFLQKRLLPKLNSDMAASLGNLKSVLDSFNHDFLEKVANFRPIIASLTDNISIQKDFIHRLDEISFTKMAIASITVFEKVKESEEMFNRFLGYQQALNNTLQNGTEMAGKVKEVLQRMTKLEEAFNMVPGYLAKHDEAIMRQVQFFDRHKQELDKIGNRVEQNFDEDASRLKQFMDIRMNQLERDAQNAYERWQEHFNQLNQDNIYQKILDYMQPFGKLNEQQKQLNEQHNALAKTVEITNEKLLQKLDQDAQLQRTLTEQLQITNRILEEATKRNRMQAIMDKVFGLEQNKHGKIK</sequence>
<feature type="transmembrane region" description="Helical" evidence="2">
    <location>
        <begin position="6"/>
        <end position="23"/>
    </location>
</feature>
<keyword evidence="1" id="KW-0175">Coiled coil</keyword>
<name>A0A5N1IZV8_9BACT</name>
<protein>
    <recommendedName>
        <fullName evidence="5">MotA/TolQ/ExbB proton channel domain-containing protein</fullName>
    </recommendedName>
</protein>
<evidence type="ECO:0000256" key="2">
    <source>
        <dbReference type="SAM" id="Phobius"/>
    </source>
</evidence>
<dbReference type="EMBL" id="VTWT01000004">
    <property type="protein sequence ID" value="KAA9338996.1"/>
    <property type="molecule type" value="Genomic_DNA"/>
</dbReference>
<dbReference type="AlphaFoldDB" id="A0A5N1IZV8"/>
<feature type="transmembrane region" description="Helical" evidence="2">
    <location>
        <begin position="258"/>
        <end position="280"/>
    </location>
</feature>